<protein>
    <submittedName>
        <fullName evidence="3">Uncharacterized protein</fullName>
    </submittedName>
</protein>
<dbReference type="EMBL" id="OMOF01000034">
    <property type="protein sequence ID" value="SPF34249.1"/>
    <property type="molecule type" value="Genomic_DNA"/>
</dbReference>
<feature type="region of interest" description="Disordered" evidence="1">
    <location>
        <begin position="1"/>
        <end position="22"/>
    </location>
</feature>
<accession>A0A2U3K3R1</accession>
<reference evidence="4" key="1">
    <citation type="submission" date="2018-02" db="EMBL/GenBank/DDBJ databases">
        <authorList>
            <person name="Hausmann B."/>
        </authorList>
    </citation>
    <scope>NUCLEOTIDE SEQUENCE [LARGE SCALE GENOMIC DNA]</scope>
    <source>
        <strain evidence="4">Peat soil MAG SbF1</strain>
    </source>
</reference>
<keyword evidence="2" id="KW-0472">Membrane</keyword>
<feature type="transmembrane region" description="Helical" evidence="2">
    <location>
        <begin position="32"/>
        <end position="50"/>
    </location>
</feature>
<keyword evidence="2" id="KW-1133">Transmembrane helix</keyword>
<evidence type="ECO:0000256" key="2">
    <source>
        <dbReference type="SAM" id="Phobius"/>
    </source>
</evidence>
<evidence type="ECO:0000313" key="3">
    <source>
        <dbReference type="EMBL" id="SPF34249.1"/>
    </source>
</evidence>
<evidence type="ECO:0000313" key="4">
    <source>
        <dbReference type="Proteomes" id="UP000238916"/>
    </source>
</evidence>
<gene>
    <name evidence="3" type="ORF">SBF1_1290009</name>
</gene>
<organism evidence="3 4">
    <name type="scientific">Candidatus Desulfosporosinus infrequens</name>
    <dbReference type="NCBI Taxonomy" id="2043169"/>
    <lineage>
        <taxon>Bacteria</taxon>
        <taxon>Bacillati</taxon>
        <taxon>Bacillota</taxon>
        <taxon>Clostridia</taxon>
        <taxon>Eubacteriales</taxon>
        <taxon>Desulfitobacteriaceae</taxon>
        <taxon>Desulfosporosinus</taxon>
    </lineage>
</organism>
<dbReference type="AlphaFoldDB" id="A0A2U3K3R1"/>
<evidence type="ECO:0000256" key="1">
    <source>
        <dbReference type="SAM" id="MobiDB-lite"/>
    </source>
</evidence>
<name>A0A2U3K3R1_9FIRM</name>
<sequence>METKRMSRLRDPKDGVRKEEVGVNKEMSSGKAAIIFIALSAALLIGIGSLPKSVPVLPASVSASAAVKAP</sequence>
<proteinExistence type="predicted"/>
<keyword evidence="2" id="KW-0812">Transmembrane</keyword>
<dbReference type="Proteomes" id="UP000238916">
    <property type="component" value="Unassembled WGS sequence"/>
</dbReference>